<sequence length="78" mass="8996">MSEYSQDHPPEIPLRKVTPPLEQLGRSLLLSGFILRPRLAPVPARLTMLSMAVGLQTLVGYEPWEYKYRFYMQFLEGA</sequence>
<reference evidence="1" key="1">
    <citation type="submission" date="2020-11" db="EMBL/GenBank/DDBJ databases">
        <authorList>
            <consortium name="DOE Joint Genome Institute"/>
            <person name="Ahrendt S."/>
            <person name="Riley R."/>
            <person name="Andreopoulos W."/>
            <person name="Labutti K."/>
            <person name="Pangilinan J."/>
            <person name="Ruiz-Duenas F.J."/>
            <person name="Barrasa J.M."/>
            <person name="Sanchez-Garcia M."/>
            <person name="Camarero S."/>
            <person name="Miyauchi S."/>
            <person name="Serrano A."/>
            <person name="Linde D."/>
            <person name="Babiker R."/>
            <person name="Drula E."/>
            <person name="Ayuso-Fernandez I."/>
            <person name="Pacheco R."/>
            <person name="Padilla G."/>
            <person name="Ferreira P."/>
            <person name="Barriuso J."/>
            <person name="Kellner H."/>
            <person name="Castanera R."/>
            <person name="Alfaro M."/>
            <person name="Ramirez L."/>
            <person name="Pisabarro A.G."/>
            <person name="Kuo A."/>
            <person name="Tritt A."/>
            <person name="Lipzen A."/>
            <person name="He G."/>
            <person name="Yan M."/>
            <person name="Ng V."/>
            <person name="Cullen D."/>
            <person name="Martin F."/>
            <person name="Rosso M.-N."/>
            <person name="Henrissat B."/>
            <person name="Hibbett D."/>
            <person name="Martinez A.T."/>
            <person name="Grigoriev I.V."/>
        </authorList>
    </citation>
    <scope>NUCLEOTIDE SEQUENCE</scope>
    <source>
        <strain evidence="1">CBS 247.69</strain>
    </source>
</reference>
<organism evidence="1 2">
    <name type="scientific">Collybia nuda</name>
    <dbReference type="NCBI Taxonomy" id="64659"/>
    <lineage>
        <taxon>Eukaryota</taxon>
        <taxon>Fungi</taxon>
        <taxon>Dikarya</taxon>
        <taxon>Basidiomycota</taxon>
        <taxon>Agaricomycotina</taxon>
        <taxon>Agaricomycetes</taxon>
        <taxon>Agaricomycetidae</taxon>
        <taxon>Agaricales</taxon>
        <taxon>Tricholomatineae</taxon>
        <taxon>Clitocybaceae</taxon>
        <taxon>Collybia</taxon>
    </lineage>
</organism>
<dbReference type="Proteomes" id="UP000807353">
    <property type="component" value="Unassembled WGS sequence"/>
</dbReference>
<protein>
    <submittedName>
        <fullName evidence="1">Uncharacterized protein</fullName>
    </submittedName>
</protein>
<name>A0A9P6CBB7_9AGAR</name>
<evidence type="ECO:0000313" key="2">
    <source>
        <dbReference type="Proteomes" id="UP000807353"/>
    </source>
</evidence>
<comment type="caution">
    <text evidence="1">The sequence shown here is derived from an EMBL/GenBank/DDBJ whole genome shotgun (WGS) entry which is preliminary data.</text>
</comment>
<dbReference type="AlphaFoldDB" id="A0A9P6CBB7"/>
<keyword evidence="2" id="KW-1185">Reference proteome</keyword>
<proteinExistence type="predicted"/>
<evidence type="ECO:0000313" key="1">
    <source>
        <dbReference type="EMBL" id="KAF9459292.1"/>
    </source>
</evidence>
<accession>A0A9P6CBB7</accession>
<dbReference type="EMBL" id="MU150319">
    <property type="protein sequence ID" value="KAF9459292.1"/>
    <property type="molecule type" value="Genomic_DNA"/>
</dbReference>
<gene>
    <name evidence="1" type="ORF">BDZ94DRAFT_1171981</name>
</gene>